<protein>
    <recommendedName>
        <fullName evidence="1">Non-specific lipid-transfer protein</fullName>
    </recommendedName>
</protein>
<evidence type="ECO:0000313" key="4">
    <source>
        <dbReference type="EMBL" id="KAI5080534.1"/>
    </source>
</evidence>
<feature type="chain" id="PRO_5040045608" description="Non-specific lipid-transfer protein" evidence="2">
    <location>
        <begin position="27"/>
        <end position="128"/>
    </location>
</feature>
<dbReference type="InterPro" id="IPR036312">
    <property type="entry name" value="Bifun_inhib/LTP/seed_sf"/>
</dbReference>
<dbReference type="InterPro" id="IPR016140">
    <property type="entry name" value="Bifunc_inhib/LTP/seed_store"/>
</dbReference>
<dbReference type="PANTHER" id="PTHR33076">
    <property type="entry name" value="NON-SPECIFIC LIPID-TRANSFER PROTEIN 2-RELATED"/>
    <property type="match status" value="1"/>
</dbReference>
<dbReference type="PRINTS" id="PR00382">
    <property type="entry name" value="LIPIDTRNSFER"/>
</dbReference>
<dbReference type="EMBL" id="JABFUD020000004">
    <property type="protein sequence ID" value="KAI5080534.1"/>
    <property type="molecule type" value="Genomic_DNA"/>
</dbReference>
<gene>
    <name evidence="4" type="ORF">GOP47_0003717</name>
    <name evidence="5" type="ORF">GOP47_0004449</name>
</gene>
<dbReference type="InterPro" id="IPR000528">
    <property type="entry name" value="Plant_nsLTP"/>
</dbReference>
<evidence type="ECO:0000256" key="1">
    <source>
        <dbReference type="RuleBase" id="RU000628"/>
    </source>
</evidence>
<evidence type="ECO:0000259" key="3">
    <source>
        <dbReference type="SMART" id="SM00499"/>
    </source>
</evidence>
<keyword evidence="6" id="KW-1185">Reference proteome</keyword>
<keyword evidence="1" id="KW-0813">Transport</keyword>
<keyword evidence="1" id="KW-0446">Lipid-binding</keyword>
<comment type="similarity">
    <text evidence="1">Belongs to the plant LTP family.</text>
</comment>
<evidence type="ECO:0000313" key="6">
    <source>
        <dbReference type="Proteomes" id="UP000886520"/>
    </source>
</evidence>
<proteinExistence type="inferred from homology"/>
<dbReference type="SUPFAM" id="SSF47699">
    <property type="entry name" value="Bifunctional inhibitor/lipid-transfer protein/seed storage 2S albumin"/>
    <property type="match status" value="1"/>
</dbReference>
<name>A0A9D4ZPQ0_ADICA</name>
<organism evidence="5 6">
    <name type="scientific">Adiantum capillus-veneris</name>
    <name type="common">Maidenhair fern</name>
    <dbReference type="NCBI Taxonomy" id="13818"/>
    <lineage>
        <taxon>Eukaryota</taxon>
        <taxon>Viridiplantae</taxon>
        <taxon>Streptophyta</taxon>
        <taxon>Embryophyta</taxon>
        <taxon>Tracheophyta</taxon>
        <taxon>Polypodiopsida</taxon>
        <taxon>Polypodiidae</taxon>
        <taxon>Polypodiales</taxon>
        <taxon>Pteridineae</taxon>
        <taxon>Pteridaceae</taxon>
        <taxon>Vittarioideae</taxon>
        <taxon>Adiantum</taxon>
    </lineage>
</organism>
<accession>A0A9D4ZPQ0</accession>
<reference evidence="5" key="1">
    <citation type="submission" date="2021-01" db="EMBL/GenBank/DDBJ databases">
        <title>Adiantum capillus-veneris genome.</title>
        <authorList>
            <person name="Fang Y."/>
            <person name="Liao Q."/>
        </authorList>
    </citation>
    <scope>NUCLEOTIDE SEQUENCE</scope>
    <source>
        <strain evidence="5">H3</strain>
        <tissue evidence="5">Leaf</tissue>
    </source>
</reference>
<dbReference type="Pfam" id="PF00234">
    <property type="entry name" value="Tryp_alpha_amyl"/>
    <property type="match status" value="1"/>
</dbReference>
<sequence length="128" mass="12586">MEGSRSSSSRVVAALVVVMVVAGSLAERGEAAISCGTVRGKLLPCAGYLTGTSSAPSRSSTCCSGVSSLYSLTKGARADRVTACGCIKQLSTSLGSALKSSSVSALPGLCGVNLGYGISTSTNCATVP</sequence>
<dbReference type="Gene3D" id="1.10.110.10">
    <property type="entry name" value="Plant lipid-transfer and hydrophobic proteins"/>
    <property type="match status" value="1"/>
</dbReference>
<dbReference type="EMBL" id="JABFUD020000004">
    <property type="protein sequence ID" value="KAI5081266.1"/>
    <property type="molecule type" value="Genomic_DNA"/>
</dbReference>
<dbReference type="PROSITE" id="PS00597">
    <property type="entry name" value="PLANT_LTP"/>
    <property type="match status" value="1"/>
</dbReference>
<keyword evidence="2" id="KW-0732">Signal</keyword>
<evidence type="ECO:0000313" key="5">
    <source>
        <dbReference type="EMBL" id="KAI5081266.1"/>
    </source>
</evidence>
<evidence type="ECO:0000256" key="2">
    <source>
        <dbReference type="SAM" id="SignalP"/>
    </source>
</evidence>
<dbReference type="SMART" id="SM00499">
    <property type="entry name" value="AAI"/>
    <property type="match status" value="1"/>
</dbReference>
<dbReference type="CDD" id="cd01960">
    <property type="entry name" value="nsLTP1"/>
    <property type="match status" value="1"/>
</dbReference>
<dbReference type="GO" id="GO:0006869">
    <property type="term" value="P:lipid transport"/>
    <property type="evidence" value="ECO:0007669"/>
    <property type="project" value="InterPro"/>
</dbReference>
<feature type="domain" description="Bifunctional inhibitor/plant lipid transfer protein/seed storage helical" evidence="3">
    <location>
        <begin position="35"/>
        <end position="124"/>
    </location>
</feature>
<comment type="function">
    <text evidence="1">Plant non-specific lipid-transfer proteins transfer phospholipids as well as galactolipids across membranes. May play a role in wax or cutin deposition in the cell walls of expanding epidermal cells and certain secretory tissues.</text>
</comment>
<dbReference type="Proteomes" id="UP000886520">
    <property type="component" value="Chromosome 4"/>
</dbReference>
<dbReference type="GO" id="GO:0008289">
    <property type="term" value="F:lipid binding"/>
    <property type="evidence" value="ECO:0007669"/>
    <property type="project" value="UniProtKB-KW"/>
</dbReference>
<comment type="caution">
    <text evidence="5">The sequence shown here is derived from an EMBL/GenBank/DDBJ whole genome shotgun (WGS) entry which is preliminary data.</text>
</comment>
<dbReference type="AlphaFoldDB" id="A0A9D4ZPQ0"/>
<feature type="signal peptide" evidence="2">
    <location>
        <begin position="1"/>
        <end position="26"/>
    </location>
</feature>